<proteinExistence type="predicted"/>
<organism evidence="3 4">
    <name type="scientific">Absidia repens</name>
    <dbReference type="NCBI Taxonomy" id="90262"/>
    <lineage>
        <taxon>Eukaryota</taxon>
        <taxon>Fungi</taxon>
        <taxon>Fungi incertae sedis</taxon>
        <taxon>Mucoromycota</taxon>
        <taxon>Mucoromycotina</taxon>
        <taxon>Mucoromycetes</taxon>
        <taxon>Mucorales</taxon>
        <taxon>Cunninghamellaceae</taxon>
        <taxon>Absidia</taxon>
    </lineage>
</organism>
<dbReference type="STRING" id="90262.A0A1X2IIU4"/>
<name>A0A1X2IIU4_9FUNG</name>
<accession>A0A1X2IIU4</accession>
<evidence type="ECO:0000256" key="2">
    <source>
        <dbReference type="SAM" id="MobiDB-lite"/>
    </source>
</evidence>
<dbReference type="EMBL" id="MCGE01000010">
    <property type="protein sequence ID" value="ORZ17256.1"/>
    <property type="molecule type" value="Genomic_DNA"/>
</dbReference>
<keyword evidence="4" id="KW-1185">Reference proteome</keyword>
<feature type="compositionally biased region" description="Basic and acidic residues" evidence="2">
    <location>
        <begin position="114"/>
        <end position="140"/>
    </location>
</feature>
<keyword evidence="1" id="KW-0175">Coiled coil</keyword>
<sequence length="282" mass="32618">MFEELQLTLQDYQGINEDLQSQLDKYRNSFVEVNKRWNGLESSINDYKERLVISEGKVTMLEAQQKADDHIKKQLEQQLDDCKAEMEQRLQDDGLIGMVQSLRDDPDDDDDDDEKKSEHLEELDHLDDEKSNINHSEKDDCNQQLLTDLKDQLHQMKLESEQQRHDYMTELEKEREQSSICRTKIYQVQAKLDEVESALKQAKIDEVEHALNLAKLNQAEDAAKKANSIVAPQLSATTLPPLTSSESSAPCDTKLIHSITRSLYLDHNAWILLLAFAFWLFV</sequence>
<evidence type="ECO:0000313" key="4">
    <source>
        <dbReference type="Proteomes" id="UP000193560"/>
    </source>
</evidence>
<comment type="caution">
    <text evidence="3">The sequence shown here is derived from an EMBL/GenBank/DDBJ whole genome shotgun (WGS) entry which is preliminary data.</text>
</comment>
<dbReference type="AlphaFoldDB" id="A0A1X2IIU4"/>
<reference evidence="3 4" key="1">
    <citation type="submission" date="2016-07" db="EMBL/GenBank/DDBJ databases">
        <title>Pervasive Adenine N6-methylation of Active Genes in Fungi.</title>
        <authorList>
            <consortium name="DOE Joint Genome Institute"/>
            <person name="Mondo S.J."/>
            <person name="Dannebaum R.O."/>
            <person name="Kuo R.C."/>
            <person name="Labutti K."/>
            <person name="Haridas S."/>
            <person name="Kuo A."/>
            <person name="Salamov A."/>
            <person name="Ahrendt S.R."/>
            <person name="Lipzen A."/>
            <person name="Sullivan W."/>
            <person name="Andreopoulos W.B."/>
            <person name="Clum A."/>
            <person name="Lindquist E."/>
            <person name="Daum C."/>
            <person name="Ramamoorthy G.K."/>
            <person name="Gryganskyi A."/>
            <person name="Culley D."/>
            <person name="Magnuson J.K."/>
            <person name="James T.Y."/>
            <person name="O'Malley M.A."/>
            <person name="Stajich J.E."/>
            <person name="Spatafora J.W."/>
            <person name="Visel A."/>
            <person name="Grigoriev I.V."/>
        </authorList>
    </citation>
    <scope>NUCLEOTIDE SEQUENCE [LARGE SCALE GENOMIC DNA]</scope>
    <source>
        <strain evidence="3 4">NRRL 1336</strain>
    </source>
</reference>
<evidence type="ECO:0000256" key="1">
    <source>
        <dbReference type="SAM" id="Coils"/>
    </source>
</evidence>
<feature type="coiled-coil region" evidence="1">
    <location>
        <begin position="146"/>
        <end position="205"/>
    </location>
</feature>
<evidence type="ECO:0000313" key="3">
    <source>
        <dbReference type="EMBL" id="ORZ17256.1"/>
    </source>
</evidence>
<feature type="coiled-coil region" evidence="1">
    <location>
        <begin position="2"/>
        <end position="36"/>
    </location>
</feature>
<dbReference type="Proteomes" id="UP000193560">
    <property type="component" value="Unassembled WGS sequence"/>
</dbReference>
<protein>
    <submittedName>
        <fullName evidence="3">Uncharacterized protein</fullName>
    </submittedName>
</protein>
<feature type="region of interest" description="Disordered" evidence="2">
    <location>
        <begin position="100"/>
        <end position="140"/>
    </location>
</feature>
<gene>
    <name evidence="3" type="ORF">BCR42DRAFT_29113</name>
</gene>